<organism evidence="2 3">
    <name type="scientific">Rhizophlyctis rosea</name>
    <dbReference type="NCBI Taxonomy" id="64517"/>
    <lineage>
        <taxon>Eukaryota</taxon>
        <taxon>Fungi</taxon>
        <taxon>Fungi incertae sedis</taxon>
        <taxon>Chytridiomycota</taxon>
        <taxon>Chytridiomycota incertae sedis</taxon>
        <taxon>Chytridiomycetes</taxon>
        <taxon>Rhizophlyctidales</taxon>
        <taxon>Rhizophlyctidaceae</taxon>
        <taxon>Rhizophlyctis</taxon>
    </lineage>
</organism>
<feature type="region of interest" description="Disordered" evidence="1">
    <location>
        <begin position="498"/>
        <end position="521"/>
    </location>
</feature>
<gene>
    <name evidence="2" type="ORF">HK097_007420</name>
</gene>
<evidence type="ECO:0000313" key="3">
    <source>
        <dbReference type="Proteomes" id="UP001212841"/>
    </source>
</evidence>
<dbReference type="Proteomes" id="UP001212841">
    <property type="component" value="Unassembled WGS sequence"/>
</dbReference>
<dbReference type="EMBL" id="JADGJD010000380">
    <property type="protein sequence ID" value="KAJ3051574.1"/>
    <property type="molecule type" value="Genomic_DNA"/>
</dbReference>
<evidence type="ECO:0000256" key="1">
    <source>
        <dbReference type="SAM" id="MobiDB-lite"/>
    </source>
</evidence>
<name>A0AAD5X1M6_9FUNG</name>
<feature type="compositionally biased region" description="Basic and acidic residues" evidence="1">
    <location>
        <begin position="512"/>
        <end position="521"/>
    </location>
</feature>
<reference evidence="2" key="1">
    <citation type="submission" date="2020-05" db="EMBL/GenBank/DDBJ databases">
        <title>Phylogenomic resolution of chytrid fungi.</title>
        <authorList>
            <person name="Stajich J.E."/>
            <person name="Amses K."/>
            <person name="Simmons R."/>
            <person name="Seto K."/>
            <person name="Myers J."/>
            <person name="Bonds A."/>
            <person name="Quandt C.A."/>
            <person name="Barry K."/>
            <person name="Liu P."/>
            <person name="Grigoriev I."/>
            <person name="Longcore J.E."/>
            <person name="James T.Y."/>
        </authorList>
    </citation>
    <scope>NUCLEOTIDE SEQUENCE</scope>
    <source>
        <strain evidence="2">JEL0318</strain>
    </source>
</reference>
<feature type="region of interest" description="Disordered" evidence="1">
    <location>
        <begin position="741"/>
        <end position="821"/>
    </location>
</feature>
<proteinExistence type="predicted"/>
<comment type="caution">
    <text evidence="2">The sequence shown here is derived from an EMBL/GenBank/DDBJ whole genome shotgun (WGS) entry which is preliminary data.</text>
</comment>
<keyword evidence="3" id="KW-1185">Reference proteome</keyword>
<dbReference type="AlphaFoldDB" id="A0AAD5X1M6"/>
<feature type="compositionally biased region" description="Low complexity" evidence="1">
    <location>
        <begin position="745"/>
        <end position="771"/>
    </location>
</feature>
<accession>A0AAD5X1M6</accession>
<evidence type="ECO:0000313" key="2">
    <source>
        <dbReference type="EMBL" id="KAJ3051574.1"/>
    </source>
</evidence>
<feature type="region of interest" description="Disordered" evidence="1">
    <location>
        <begin position="687"/>
        <end position="708"/>
    </location>
</feature>
<protein>
    <submittedName>
        <fullName evidence="2">Uncharacterized protein</fullName>
    </submittedName>
</protein>
<feature type="region of interest" description="Disordered" evidence="1">
    <location>
        <begin position="869"/>
        <end position="913"/>
    </location>
</feature>
<sequence>MEDYIHSHGPSPVPRSSTLVFCDLTIDDPVPLGKPKSAIKKAVDDIRSTLKHKPFIPLSHNYFKELYTSLHGHKPTYMRFYADCTYCCYGKDGIPTSTVMLPSIPAWISGLVKKYTEFTICQFSSSSSREKFLCYTEVALNPNKLPRIEGCTLTVDQLQTVLPDITPSPAVIHLSDLRNMLGILHGYNFTHSSLANALLRTPDIKIDTPDNSTYVFIGKDCKRHATIILLGDVTDLLQDFGAIPVPKIREWYHKTKYHHFPSHVLGIKRDSKALSGWLKEALGPANLSPYLTPDTLLHRTFASIHNQKDTNQSERIDFIVQPYPVHRTKVDALSQKRGIKDARQHGRYLRSRIRRLCPPGTGFHTDLFMDLYHFLYRETPYKGAFATTDESIQNYCPHIVDVKMEEWKKNKREEGSSSVLFREDKREDKVAGLDEGLVKYVEVDCGPAEVVRHATPETGKQVLKSPSKMSLLSCLRESMTEEEFDGLMAVWERRRQACRDKEQMQQKSKKRRTEEEERRESWDNETRLQVALFRRRHPGVRDDEDGYPVGYRASRMIDDDQGTGWHGRGCRCYGCRAWGEERVVDVEEQRFVDDFVRAGKRRMERIKMEEGLKEEEEEEKLTLEDLNALSGYGCDVEIGYGTEFLEGMGGEGCSRGLRSPDAESLDGGGEDELEGYEVREEQMDGMDVDDGLRLGPSRTPSASPLASAVARQISGPPLPIYLPLPASPQYFPATRSIFIPSATHPSPSSSQYTTTSAQPAPQSTSSQPATQFSFAIPAMPPHREPKMPPRSNHVKRPYQSSPHRESYTQPRKSHKRKYQEEPFIPFITLPKLDPSVTRGLVGDFARRLRKTGKADYRCELTEEQARAMGLDVEEGREKRKSMRVVQEEESEDEGGSGSGTWVQPEVDEDEVGEDEMEGYGVMMEDHGMVEEEAYGKGKCKAVVDSAEEDDEEEDVGRWLRNDRTRKRILSVDLESVVDEPVPELVPEVAPELVPEIMPELVPEPVPVPEVRKEGRPLRGLNGRRMMMAKVGDGSR</sequence>